<dbReference type="FunCoup" id="A0A2P6NGA9">
    <property type="interactions" value="293"/>
</dbReference>
<evidence type="ECO:0000259" key="3">
    <source>
        <dbReference type="PROSITE" id="PS51462"/>
    </source>
</evidence>
<dbReference type="InterPro" id="IPR000086">
    <property type="entry name" value="NUDIX_hydrolase_dom"/>
</dbReference>
<protein>
    <recommendedName>
        <fullName evidence="3">Nudix hydrolase domain-containing protein</fullName>
    </recommendedName>
</protein>
<dbReference type="STRING" id="1890364.A0A2P6NGA9"/>
<feature type="domain" description="Nudix hydrolase" evidence="3">
    <location>
        <begin position="46"/>
        <end position="187"/>
    </location>
</feature>
<dbReference type="EMBL" id="MDYQ01000092">
    <property type="protein sequence ID" value="PRP82979.1"/>
    <property type="molecule type" value="Genomic_DNA"/>
</dbReference>
<organism evidence="4 5">
    <name type="scientific">Planoprotostelium fungivorum</name>
    <dbReference type="NCBI Taxonomy" id="1890364"/>
    <lineage>
        <taxon>Eukaryota</taxon>
        <taxon>Amoebozoa</taxon>
        <taxon>Evosea</taxon>
        <taxon>Variosea</taxon>
        <taxon>Cavosteliida</taxon>
        <taxon>Cavosteliaceae</taxon>
        <taxon>Planoprotostelium</taxon>
    </lineage>
</organism>
<accession>A0A2P6NGA9</accession>
<name>A0A2P6NGA9_9EUKA</name>
<dbReference type="InterPro" id="IPR020476">
    <property type="entry name" value="Nudix_hydrolase"/>
</dbReference>
<dbReference type="PANTHER" id="PTHR11839">
    <property type="entry name" value="UDP/ADP-SUGAR PYROPHOSPHATASE"/>
    <property type="match status" value="1"/>
</dbReference>
<dbReference type="OrthoDB" id="10249920at2759"/>
<reference evidence="4 5" key="1">
    <citation type="journal article" date="2018" name="Genome Biol. Evol.">
        <title>Multiple Roots of Fruiting Body Formation in Amoebozoa.</title>
        <authorList>
            <person name="Hillmann F."/>
            <person name="Forbes G."/>
            <person name="Novohradska S."/>
            <person name="Ferling I."/>
            <person name="Riege K."/>
            <person name="Groth M."/>
            <person name="Westermann M."/>
            <person name="Marz M."/>
            <person name="Spaller T."/>
            <person name="Winckler T."/>
            <person name="Schaap P."/>
            <person name="Glockner G."/>
        </authorList>
    </citation>
    <scope>NUCLEOTIDE SEQUENCE [LARGE SCALE GENOMIC DNA]</scope>
    <source>
        <strain evidence="4 5">Jena</strain>
    </source>
</reference>
<keyword evidence="5" id="KW-1185">Reference proteome</keyword>
<dbReference type="CDD" id="cd18888">
    <property type="entry name" value="NUDIX_ADPRase_Nudt5"/>
    <property type="match status" value="1"/>
</dbReference>
<dbReference type="PRINTS" id="PR00502">
    <property type="entry name" value="NUDIXFAMILY"/>
</dbReference>
<dbReference type="Gene3D" id="3.90.79.10">
    <property type="entry name" value="Nucleoside Triphosphate Pyrophosphohydrolase"/>
    <property type="match status" value="1"/>
</dbReference>
<keyword evidence="1 2" id="KW-0378">Hydrolase</keyword>
<dbReference type="GO" id="GO:0016462">
    <property type="term" value="F:pyrophosphatase activity"/>
    <property type="evidence" value="ECO:0007669"/>
    <property type="project" value="UniProtKB-ARBA"/>
</dbReference>
<dbReference type="GO" id="GO:0006753">
    <property type="term" value="P:nucleoside phosphate metabolic process"/>
    <property type="evidence" value="ECO:0007669"/>
    <property type="project" value="TreeGrafter"/>
</dbReference>
<dbReference type="PANTHER" id="PTHR11839:SF1">
    <property type="entry name" value="ADP-SUGAR PYROPHOSPHATASE"/>
    <property type="match status" value="1"/>
</dbReference>
<dbReference type="PROSITE" id="PS00893">
    <property type="entry name" value="NUDIX_BOX"/>
    <property type="match status" value="1"/>
</dbReference>
<sequence>MKPHHLKKEQVAAGKWLSLQKVTWQDDKGRERVYDSCDRTTTKPEMKADCVEIFTFIRSKSSKEQSAILVRQYRPPVDSYMIEFPAGLLDEGESPEEAAVRELKEETGHTGRVLFVSNPTGPNGGISSERAIVVHVEITVDDEEQVRKPMQQHLDDGESIQVMVIPMSELFERLQKYAGEGDLVDAKLWTFAYGWHLSQKQ</sequence>
<gene>
    <name evidence="4" type="ORF">PROFUN_09930</name>
</gene>
<comment type="similarity">
    <text evidence="2">Belongs to the Nudix hydrolase family.</text>
</comment>
<dbReference type="SUPFAM" id="SSF55811">
    <property type="entry name" value="Nudix"/>
    <property type="match status" value="1"/>
</dbReference>
<dbReference type="Pfam" id="PF00293">
    <property type="entry name" value="NUDIX"/>
    <property type="match status" value="1"/>
</dbReference>
<evidence type="ECO:0000256" key="1">
    <source>
        <dbReference type="ARBA" id="ARBA00022801"/>
    </source>
</evidence>
<dbReference type="PROSITE" id="PS51462">
    <property type="entry name" value="NUDIX"/>
    <property type="match status" value="1"/>
</dbReference>
<dbReference type="AlphaFoldDB" id="A0A2P6NGA9"/>
<dbReference type="InterPro" id="IPR020084">
    <property type="entry name" value="NUDIX_hydrolase_CS"/>
</dbReference>
<dbReference type="GO" id="GO:0019693">
    <property type="term" value="P:ribose phosphate metabolic process"/>
    <property type="evidence" value="ECO:0007669"/>
    <property type="project" value="TreeGrafter"/>
</dbReference>
<evidence type="ECO:0000313" key="5">
    <source>
        <dbReference type="Proteomes" id="UP000241769"/>
    </source>
</evidence>
<evidence type="ECO:0000313" key="4">
    <source>
        <dbReference type="EMBL" id="PRP82979.1"/>
    </source>
</evidence>
<comment type="caution">
    <text evidence="4">The sequence shown here is derived from an EMBL/GenBank/DDBJ whole genome shotgun (WGS) entry which is preliminary data.</text>
</comment>
<dbReference type="InterPro" id="IPR015797">
    <property type="entry name" value="NUDIX_hydrolase-like_dom_sf"/>
</dbReference>
<dbReference type="InParanoid" id="A0A2P6NGA9"/>
<evidence type="ECO:0000256" key="2">
    <source>
        <dbReference type="RuleBase" id="RU003476"/>
    </source>
</evidence>
<proteinExistence type="inferred from homology"/>
<dbReference type="Proteomes" id="UP000241769">
    <property type="component" value="Unassembled WGS sequence"/>
</dbReference>